<dbReference type="PANTHER" id="PTHR42685">
    <property type="entry name" value="GERANYLGERANYL DIPHOSPHATE REDUCTASE"/>
    <property type="match status" value="1"/>
</dbReference>
<keyword evidence="2" id="KW-0503">Monooxygenase</keyword>
<dbReference type="PANTHER" id="PTHR42685:SF22">
    <property type="entry name" value="CONDITIONED MEDIUM FACTOR RECEPTOR 1"/>
    <property type="match status" value="1"/>
</dbReference>
<dbReference type="InterPro" id="IPR002938">
    <property type="entry name" value="FAD-bd"/>
</dbReference>
<evidence type="ECO:0000259" key="1">
    <source>
        <dbReference type="Pfam" id="PF01494"/>
    </source>
</evidence>
<evidence type="ECO:0000313" key="2">
    <source>
        <dbReference type="EMBL" id="MCX2719649.1"/>
    </source>
</evidence>
<proteinExistence type="predicted"/>
<dbReference type="SUPFAM" id="SSF51905">
    <property type="entry name" value="FAD/NAD(P)-binding domain"/>
    <property type="match status" value="1"/>
</dbReference>
<dbReference type="Proteomes" id="UP001207116">
    <property type="component" value="Unassembled WGS sequence"/>
</dbReference>
<feature type="domain" description="FAD-binding" evidence="1">
    <location>
        <begin position="3"/>
        <end position="304"/>
    </location>
</feature>
<keyword evidence="3" id="KW-1185">Reference proteome</keyword>
<organism evidence="2 3">
    <name type="scientific">Lentiprolixibacter aurantiacus</name>
    <dbReference type="NCBI Taxonomy" id="2993939"/>
    <lineage>
        <taxon>Bacteria</taxon>
        <taxon>Pseudomonadati</taxon>
        <taxon>Bacteroidota</taxon>
        <taxon>Flavobacteriia</taxon>
        <taxon>Flavobacteriales</taxon>
        <taxon>Flavobacteriaceae</taxon>
        <taxon>Lentiprolixibacter</taxon>
    </lineage>
</organism>
<dbReference type="PRINTS" id="PR00420">
    <property type="entry name" value="RNGMNOXGNASE"/>
</dbReference>
<dbReference type="GO" id="GO:0071949">
    <property type="term" value="F:FAD binding"/>
    <property type="evidence" value="ECO:0007669"/>
    <property type="project" value="InterPro"/>
</dbReference>
<dbReference type="AlphaFoldDB" id="A0AAE3MML1"/>
<dbReference type="InterPro" id="IPR050407">
    <property type="entry name" value="Geranylgeranyl_reductase"/>
</dbReference>
<reference evidence="2" key="1">
    <citation type="submission" date="2022-11" db="EMBL/GenBank/DDBJ databases">
        <title>The characterization of three novel Bacteroidetes species and genomic analysis of their roles in tidal elemental geochemical cycles.</title>
        <authorList>
            <person name="Ma K.-J."/>
        </authorList>
    </citation>
    <scope>NUCLEOTIDE SEQUENCE</scope>
    <source>
        <strain evidence="2">M415</strain>
    </source>
</reference>
<dbReference type="Pfam" id="PF01494">
    <property type="entry name" value="FAD_binding_3"/>
    <property type="match status" value="1"/>
</dbReference>
<sequence>MSDCNVLVLGGGLAGLTAALELSLNGVAVTVIEKTAYPRHKVCGEYVSREVVPYLKDLGVALDKGVFIDHFVLSTQKGRSFSFQLPLGGIGISRYALDHLLYQRCVEEGVGFIFDTAIGLDYLGGQFEVKRTNGSSHRSQFVIAAYGKRSNLDKSLKRPFAYQKSPWLAVKAHYTFPDFPDNQVALHNFEGGYCGLSKTETGAVNMCYLASYSNFSKYRNIEEFNQNVLSRNPFLSDFLKEAQPLWKSPLSIAQVSFEKKNVVTNHILFCGDTAGLIHPLCGNGMAMAIHSAKMAAEGIIRYYNVSGFDRVSLEQEYQKNWQQHFEQRMRLGRKLQHLLLRENISGALMAGLSRFPSLARRIIQKTHGKPIAV</sequence>
<name>A0AAE3MML1_9FLAO</name>
<comment type="caution">
    <text evidence="2">The sequence shown here is derived from an EMBL/GenBank/DDBJ whole genome shotgun (WGS) entry which is preliminary data.</text>
</comment>
<gene>
    <name evidence="2" type="ORF">OO016_08545</name>
</gene>
<accession>A0AAE3MML1</accession>
<dbReference type="InterPro" id="IPR036188">
    <property type="entry name" value="FAD/NAD-bd_sf"/>
</dbReference>
<keyword evidence="2" id="KW-0560">Oxidoreductase</keyword>
<evidence type="ECO:0000313" key="3">
    <source>
        <dbReference type="Proteomes" id="UP001207116"/>
    </source>
</evidence>
<protein>
    <submittedName>
        <fullName evidence="2">FAD-dependent monooxygenase</fullName>
    </submittedName>
</protein>
<dbReference type="RefSeq" id="WP_266012450.1">
    <property type="nucleotide sequence ID" value="NZ_JAPFQP010000002.1"/>
</dbReference>
<dbReference type="GO" id="GO:0004497">
    <property type="term" value="F:monooxygenase activity"/>
    <property type="evidence" value="ECO:0007669"/>
    <property type="project" value="UniProtKB-KW"/>
</dbReference>
<dbReference type="Gene3D" id="3.50.50.60">
    <property type="entry name" value="FAD/NAD(P)-binding domain"/>
    <property type="match status" value="1"/>
</dbReference>
<dbReference type="EMBL" id="JAPFQP010000002">
    <property type="protein sequence ID" value="MCX2719649.1"/>
    <property type="molecule type" value="Genomic_DNA"/>
</dbReference>